<dbReference type="Gene3D" id="3.40.50.720">
    <property type="entry name" value="NAD(P)-binding Rossmann-like Domain"/>
    <property type="match status" value="1"/>
</dbReference>
<dbReference type="SUPFAM" id="SSF50129">
    <property type="entry name" value="GroES-like"/>
    <property type="match status" value="1"/>
</dbReference>
<evidence type="ECO:0000313" key="4">
    <source>
        <dbReference type="EMBL" id="QUW02582.1"/>
    </source>
</evidence>
<reference evidence="4 5" key="1">
    <citation type="submission" date="2021-03" db="EMBL/GenBank/DDBJ databases">
        <title>Genomic and phenotypic characterization of Chloracidobacterium isolates provides evidence for multiple species.</title>
        <authorList>
            <person name="Saini M.K."/>
            <person name="Costas A.M.G."/>
            <person name="Tank M."/>
            <person name="Bryant D.A."/>
        </authorList>
    </citation>
    <scope>NUCLEOTIDE SEQUENCE [LARGE SCALE GENOMIC DNA]</scope>
    <source>
        <strain evidence="4 5">BV2-C</strain>
    </source>
</reference>
<dbReference type="InterPro" id="IPR013154">
    <property type="entry name" value="ADH-like_N"/>
</dbReference>
<accession>A0ABX8B806</accession>
<dbReference type="EMBL" id="CP072648">
    <property type="protein sequence ID" value="QUW02582.1"/>
    <property type="molecule type" value="Genomic_DNA"/>
</dbReference>
<gene>
    <name evidence="4" type="ORF">J8C06_09550</name>
</gene>
<feature type="domain" description="Alcohol dehydrogenase-like N-terminal" evidence="3">
    <location>
        <begin position="24"/>
        <end position="89"/>
    </location>
</feature>
<dbReference type="PANTHER" id="PTHR43401:SF2">
    <property type="entry name" value="L-THREONINE 3-DEHYDROGENASE"/>
    <property type="match status" value="1"/>
</dbReference>
<dbReference type="SUPFAM" id="SSF51735">
    <property type="entry name" value="NAD(P)-binding Rossmann-fold domains"/>
    <property type="match status" value="1"/>
</dbReference>
<dbReference type="CDD" id="cd08255">
    <property type="entry name" value="2-desacetyl-2-hydroxyethyl_bacteriochlorophyllide_like"/>
    <property type="match status" value="1"/>
</dbReference>
<protein>
    <submittedName>
        <fullName evidence="4">Alcohol dehydrogenase catalytic domain-containing protein</fullName>
    </submittedName>
</protein>
<feature type="domain" description="Alcohol dehydrogenase-like C-terminal" evidence="2">
    <location>
        <begin position="161"/>
        <end position="257"/>
    </location>
</feature>
<dbReference type="Pfam" id="PF00107">
    <property type="entry name" value="ADH_zinc_N"/>
    <property type="match status" value="1"/>
</dbReference>
<dbReference type="InterPro" id="IPR036291">
    <property type="entry name" value="NAD(P)-bd_dom_sf"/>
</dbReference>
<proteinExistence type="predicted"/>
<dbReference type="InterPro" id="IPR011032">
    <property type="entry name" value="GroES-like_sf"/>
</dbReference>
<dbReference type="InterPro" id="IPR013149">
    <property type="entry name" value="ADH-like_C"/>
</dbReference>
<dbReference type="InterPro" id="IPR050129">
    <property type="entry name" value="Zn_alcohol_dh"/>
</dbReference>
<evidence type="ECO:0000259" key="3">
    <source>
        <dbReference type="Pfam" id="PF08240"/>
    </source>
</evidence>
<dbReference type="PANTHER" id="PTHR43401">
    <property type="entry name" value="L-THREONINE 3-DEHYDROGENASE"/>
    <property type="match status" value="1"/>
</dbReference>
<evidence type="ECO:0000256" key="1">
    <source>
        <dbReference type="ARBA" id="ARBA00023002"/>
    </source>
</evidence>
<dbReference type="RefSeq" id="WP_211428472.1">
    <property type="nucleotide sequence ID" value="NZ_CP072648.1"/>
</dbReference>
<dbReference type="Pfam" id="PF08240">
    <property type="entry name" value="ADH_N"/>
    <property type="match status" value="1"/>
</dbReference>
<dbReference type="Proteomes" id="UP000676506">
    <property type="component" value="Chromosome 1"/>
</dbReference>
<name>A0ABX8B806_9BACT</name>
<keyword evidence="1" id="KW-0560">Oxidoreductase</keyword>
<dbReference type="Gene3D" id="3.90.180.10">
    <property type="entry name" value="Medium-chain alcohol dehydrogenases, catalytic domain"/>
    <property type="match status" value="2"/>
</dbReference>
<organism evidence="4 5">
    <name type="scientific">Chloracidobacterium validum</name>
    <dbReference type="NCBI Taxonomy" id="2821543"/>
    <lineage>
        <taxon>Bacteria</taxon>
        <taxon>Pseudomonadati</taxon>
        <taxon>Acidobacteriota</taxon>
        <taxon>Terriglobia</taxon>
        <taxon>Terriglobales</taxon>
        <taxon>Acidobacteriaceae</taxon>
        <taxon>Chloracidobacterium</taxon>
    </lineage>
</organism>
<keyword evidence="5" id="KW-1185">Reference proteome</keyword>
<evidence type="ECO:0000259" key="2">
    <source>
        <dbReference type="Pfam" id="PF00107"/>
    </source>
</evidence>
<sequence length="315" mass="33906">MNAIVFHAPHEIGWQSIALPPMTPTSVRVATKLTSISAGTERMTLEGRLPGMPQLRYPLIPGYENVGEVVEVGADVDPAQFKVGDRVFLPGTVRYEGFFSVFGGQVSESISEVQRPIKVPDGISDETALLLALGATAHHGVRDLVPAGNQPSVLVLGQGIVGQLAARMLTEAGAEVTVADTIPFRVGLGEADHFIVVNQESDIPSDSFDVVVEATGNVACFDTAVRALKKHGHLRSLGFYEDIRFAFGPAFIKEIRLDIAGEWDAQDIAATCRFLAAQDDALRQLLTHQLPASDPVRAYGVALRDPECLKIALTW</sequence>
<evidence type="ECO:0000313" key="5">
    <source>
        <dbReference type="Proteomes" id="UP000676506"/>
    </source>
</evidence>